<name>A0A1M5C243_9BURK</name>
<evidence type="ECO:0000256" key="1">
    <source>
        <dbReference type="ARBA" id="ARBA00022723"/>
    </source>
</evidence>
<keyword evidence="8" id="KW-1185">Reference proteome</keyword>
<proteinExistence type="predicted"/>
<keyword evidence="2" id="KW-0408">Iron</keyword>
<feature type="domain" description="Gamma-butyrobetaine hydroxylase-like N-terminal" evidence="5">
    <location>
        <begin position="18"/>
        <end position="100"/>
    </location>
</feature>
<evidence type="ECO:0000313" key="8">
    <source>
        <dbReference type="Proteomes" id="UP000184327"/>
    </source>
</evidence>
<reference evidence="7 8" key="1">
    <citation type="submission" date="2016-11" db="EMBL/GenBank/DDBJ databases">
        <authorList>
            <person name="Jaros S."/>
            <person name="Januszkiewicz K."/>
            <person name="Wedrychowicz H."/>
        </authorList>
    </citation>
    <scope>NUCLEOTIDE SEQUENCE [LARGE SCALE GENOMIC DNA]</scope>
    <source>
        <strain evidence="7 8">DSM 16112</strain>
    </source>
</reference>
<dbReference type="OrthoDB" id="9795345at2"/>
<dbReference type="PANTHER" id="PTHR35303">
    <property type="entry name" value="OS02G0197800 PROTEIN"/>
    <property type="match status" value="1"/>
</dbReference>
<dbReference type="PANTHER" id="PTHR35303:SF5">
    <property type="entry name" value="OS02G0197800 PROTEIN"/>
    <property type="match status" value="1"/>
</dbReference>
<dbReference type="STRING" id="1122156.SAMN02745117_02052"/>
<protein>
    <submittedName>
        <fullName evidence="7">Polyhydroxyalkanoate synthesis repressor PhaR</fullName>
    </submittedName>
</protein>
<accession>A0A1M5C243</accession>
<feature type="domain" description="PHB accumulation regulatory" evidence="4">
    <location>
        <begin position="199"/>
        <end position="237"/>
    </location>
</feature>
<dbReference type="GO" id="GO:0046872">
    <property type="term" value="F:metal ion binding"/>
    <property type="evidence" value="ECO:0007669"/>
    <property type="project" value="UniProtKB-KW"/>
</dbReference>
<dbReference type="InterPro" id="IPR038492">
    <property type="entry name" value="GBBH-like_N_sf"/>
</dbReference>
<dbReference type="NCBIfam" id="TIGR01848">
    <property type="entry name" value="PHA_reg_PhaR"/>
    <property type="match status" value="1"/>
</dbReference>
<organism evidence="7 8">
    <name type="scientific">Lampropedia hyalina DSM 16112</name>
    <dbReference type="NCBI Taxonomy" id="1122156"/>
    <lineage>
        <taxon>Bacteria</taxon>
        <taxon>Pseudomonadati</taxon>
        <taxon>Pseudomonadota</taxon>
        <taxon>Betaproteobacteria</taxon>
        <taxon>Burkholderiales</taxon>
        <taxon>Comamonadaceae</taxon>
        <taxon>Lampropedia</taxon>
    </lineage>
</organism>
<dbReference type="GO" id="GO:0006355">
    <property type="term" value="P:regulation of DNA-templated transcription"/>
    <property type="evidence" value="ECO:0007669"/>
    <property type="project" value="InterPro"/>
</dbReference>
<dbReference type="InterPro" id="IPR010134">
    <property type="entry name" value="PHA_reg_PhaR"/>
</dbReference>
<feature type="domain" description="PHA accumulation regulator DNA-binding N-terminal" evidence="6">
    <location>
        <begin position="135"/>
        <end position="193"/>
    </location>
</feature>
<dbReference type="AlphaFoldDB" id="A0A1M5C243"/>
<evidence type="ECO:0000259" key="4">
    <source>
        <dbReference type="Pfam" id="PF05233"/>
    </source>
</evidence>
<dbReference type="Pfam" id="PF05233">
    <property type="entry name" value="PHB_acc"/>
    <property type="match status" value="1"/>
</dbReference>
<dbReference type="EMBL" id="FQUZ01000024">
    <property type="protein sequence ID" value="SHF48761.1"/>
    <property type="molecule type" value="Genomic_DNA"/>
</dbReference>
<dbReference type="Proteomes" id="UP000184327">
    <property type="component" value="Unassembled WGS sequence"/>
</dbReference>
<sequence length="303" mass="34292">MEFRHSLAGAEVVPTQIVLHGQSRVLEIHFATGEQFRLPFEFLRVHSPSAEVQGHGAGQEVLQTGKRGVDIVSLEPVGHYGIKPVFDDGHASGIFSWQYLFHLAMTTSPQKTGSETAKSTKATKTTKPVQPTGRVIKKYPNRRLYDMVSSSYITLTDVKQLVLEREPVQVIDAKTGEDLTRSIFLQIILEEEVGGSPIFSEAVLANIIRFYGHTMQGFMGAYIEKNIQAMSEMQTQWVEQTKHMPPEFWQQFPGLSTPILPNVMEDYTEQSRQTVQAMQEQMQEQVRLQTEQFLNLFGFRGTK</sequence>
<dbReference type="InterPro" id="IPR007897">
    <property type="entry name" value="PHB_accumulat"/>
</dbReference>
<evidence type="ECO:0000313" key="7">
    <source>
        <dbReference type="EMBL" id="SHF48761.1"/>
    </source>
</evidence>
<feature type="region of interest" description="Disordered" evidence="3">
    <location>
        <begin position="110"/>
        <end position="130"/>
    </location>
</feature>
<dbReference type="Pfam" id="PF06155">
    <property type="entry name" value="GBBH-like_N"/>
    <property type="match status" value="1"/>
</dbReference>
<evidence type="ECO:0000259" key="5">
    <source>
        <dbReference type="Pfam" id="PF06155"/>
    </source>
</evidence>
<keyword evidence="1" id="KW-0479">Metal-binding</keyword>
<evidence type="ECO:0000256" key="3">
    <source>
        <dbReference type="SAM" id="MobiDB-lite"/>
    </source>
</evidence>
<gene>
    <name evidence="7" type="ORF">SAMN02745117_02052</name>
</gene>
<dbReference type="Gene3D" id="3.30.2020.30">
    <property type="match status" value="1"/>
</dbReference>
<evidence type="ECO:0000259" key="6">
    <source>
        <dbReference type="Pfam" id="PF07879"/>
    </source>
</evidence>
<dbReference type="Pfam" id="PF07879">
    <property type="entry name" value="PHB_acc_N"/>
    <property type="match status" value="1"/>
</dbReference>
<dbReference type="InterPro" id="IPR012909">
    <property type="entry name" value="PHA_DNA-bd_N"/>
</dbReference>
<dbReference type="InterPro" id="IPR010376">
    <property type="entry name" value="GBBH-like_N"/>
</dbReference>
<evidence type="ECO:0000256" key="2">
    <source>
        <dbReference type="ARBA" id="ARBA00023004"/>
    </source>
</evidence>
<dbReference type="RefSeq" id="WP_084523164.1">
    <property type="nucleotide sequence ID" value="NZ_FQUZ01000024.1"/>
</dbReference>
<feature type="compositionally biased region" description="Low complexity" evidence="3">
    <location>
        <begin position="111"/>
        <end position="127"/>
    </location>
</feature>